<dbReference type="PANTHER" id="PTHR21399:SF0">
    <property type="entry name" value="METHYLOSOME SUBUNIT PICLN"/>
    <property type="match status" value="1"/>
</dbReference>
<dbReference type="GO" id="GO:0005681">
    <property type="term" value="C:spliceosomal complex"/>
    <property type="evidence" value="ECO:0007669"/>
    <property type="project" value="TreeGrafter"/>
</dbReference>
<keyword evidence="4" id="KW-0539">Nucleus</keyword>
<evidence type="ECO:0000313" key="7">
    <source>
        <dbReference type="Proteomes" id="UP000053342"/>
    </source>
</evidence>
<accession>A0A0D2DSW2</accession>
<gene>
    <name evidence="6" type="ORF">PV06_01845</name>
</gene>
<dbReference type="GO" id="GO:0034715">
    <property type="term" value="C:pICln-Sm protein complex"/>
    <property type="evidence" value="ECO:0007669"/>
    <property type="project" value="TreeGrafter"/>
</dbReference>
<keyword evidence="7" id="KW-1185">Reference proteome</keyword>
<dbReference type="Pfam" id="PF03517">
    <property type="entry name" value="Voldacs"/>
    <property type="match status" value="1"/>
</dbReference>
<feature type="compositionally biased region" description="Acidic residues" evidence="5">
    <location>
        <begin position="270"/>
        <end position="290"/>
    </location>
</feature>
<proteinExistence type="predicted"/>
<evidence type="ECO:0000256" key="5">
    <source>
        <dbReference type="SAM" id="MobiDB-lite"/>
    </source>
</evidence>
<dbReference type="Proteomes" id="UP000053342">
    <property type="component" value="Unassembled WGS sequence"/>
</dbReference>
<dbReference type="InterPro" id="IPR039924">
    <property type="entry name" value="ICln/Lot5/Saf5"/>
</dbReference>
<dbReference type="HOGENOM" id="CLU_054062_0_0_1"/>
<comment type="subcellular location">
    <subcellularLocation>
        <location evidence="2">Cytoplasm</location>
    </subcellularLocation>
    <subcellularLocation>
        <location evidence="1">Nucleus</location>
    </subcellularLocation>
</comment>
<feature type="compositionally biased region" description="Polar residues" evidence="5">
    <location>
        <begin position="7"/>
        <end position="23"/>
    </location>
</feature>
<evidence type="ECO:0000256" key="3">
    <source>
        <dbReference type="ARBA" id="ARBA00022490"/>
    </source>
</evidence>
<dbReference type="EMBL" id="KN847333">
    <property type="protein sequence ID" value="KIW46158.1"/>
    <property type="molecule type" value="Genomic_DNA"/>
</dbReference>
<evidence type="ECO:0000256" key="2">
    <source>
        <dbReference type="ARBA" id="ARBA00004496"/>
    </source>
</evidence>
<dbReference type="VEuPathDB" id="FungiDB:PV06_01845"/>
<feature type="region of interest" description="Disordered" evidence="5">
    <location>
        <begin position="153"/>
        <end position="190"/>
    </location>
</feature>
<protein>
    <recommendedName>
        <fullName evidence="8">Regulator of volume decrease after cellular swelling-domain-containing protein</fullName>
    </recommendedName>
</protein>
<dbReference type="GO" id="GO:0005829">
    <property type="term" value="C:cytosol"/>
    <property type="evidence" value="ECO:0007669"/>
    <property type="project" value="TreeGrafter"/>
</dbReference>
<feature type="region of interest" description="Disordered" evidence="5">
    <location>
        <begin position="1"/>
        <end position="23"/>
    </location>
</feature>
<dbReference type="Gene3D" id="2.30.29.30">
    <property type="entry name" value="Pleckstrin-homology domain (PH domain)/Phosphotyrosine-binding domain (PTB)"/>
    <property type="match status" value="1"/>
</dbReference>
<reference evidence="6 7" key="1">
    <citation type="submission" date="2015-01" db="EMBL/GenBank/DDBJ databases">
        <title>The Genome Sequence of Exophiala oligosperma CBS72588.</title>
        <authorList>
            <consortium name="The Broad Institute Genomics Platform"/>
            <person name="Cuomo C."/>
            <person name="de Hoog S."/>
            <person name="Gorbushina A."/>
            <person name="Stielow B."/>
            <person name="Teixiera M."/>
            <person name="Abouelleil A."/>
            <person name="Chapman S.B."/>
            <person name="Priest M."/>
            <person name="Young S.K."/>
            <person name="Wortman J."/>
            <person name="Nusbaum C."/>
            <person name="Birren B."/>
        </authorList>
    </citation>
    <scope>NUCLEOTIDE SEQUENCE [LARGE SCALE GENOMIC DNA]</scope>
    <source>
        <strain evidence="6 7">CBS 72588</strain>
    </source>
</reference>
<dbReference type="RefSeq" id="XP_016266374.1">
    <property type="nucleotide sequence ID" value="XM_016402477.1"/>
</dbReference>
<dbReference type="PANTHER" id="PTHR21399">
    <property type="entry name" value="CHLORIDE CONDUCTANCE REGULATORY PROTEIN ICLN"/>
    <property type="match status" value="1"/>
</dbReference>
<dbReference type="GO" id="GO:0000387">
    <property type="term" value="P:spliceosomal snRNP assembly"/>
    <property type="evidence" value="ECO:0007669"/>
    <property type="project" value="TreeGrafter"/>
</dbReference>
<feature type="region of interest" description="Disordered" evidence="5">
    <location>
        <begin position="270"/>
        <end position="329"/>
    </location>
</feature>
<organism evidence="6 7">
    <name type="scientific">Exophiala oligosperma</name>
    <dbReference type="NCBI Taxonomy" id="215243"/>
    <lineage>
        <taxon>Eukaryota</taxon>
        <taxon>Fungi</taxon>
        <taxon>Dikarya</taxon>
        <taxon>Ascomycota</taxon>
        <taxon>Pezizomycotina</taxon>
        <taxon>Eurotiomycetes</taxon>
        <taxon>Chaetothyriomycetidae</taxon>
        <taxon>Chaetothyriales</taxon>
        <taxon>Herpotrichiellaceae</taxon>
        <taxon>Exophiala</taxon>
    </lineage>
</organism>
<name>A0A0D2DSW2_9EURO</name>
<evidence type="ECO:0000256" key="4">
    <source>
        <dbReference type="ARBA" id="ARBA00023242"/>
    </source>
</evidence>
<evidence type="ECO:0000256" key="1">
    <source>
        <dbReference type="ARBA" id="ARBA00004123"/>
    </source>
</evidence>
<dbReference type="InterPro" id="IPR011993">
    <property type="entry name" value="PH-like_dom_sf"/>
</dbReference>
<evidence type="ECO:0000313" key="6">
    <source>
        <dbReference type="EMBL" id="KIW46158.1"/>
    </source>
</evidence>
<dbReference type="OrthoDB" id="19714at2759"/>
<dbReference type="GO" id="GO:0045292">
    <property type="term" value="P:mRNA cis splicing, via spliceosome"/>
    <property type="evidence" value="ECO:0007669"/>
    <property type="project" value="TreeGrafter"/>
</dbReference>
<dbReference type="AlphaFoldDB" id="A0A0D2DSW2"/>
<dbReference type="GeneID" id="27353919"/>
<evidence type="ECO:0008006" key="8">
    <source>
        <dbReference type="Google" id="ProtNLM"/>
    </source>
</evidence>
<keyword evidence="3" id="KW-0963">Cytoplasm</keyword>
<sequence length="329" mass="35030">MEVLTEQPKTSTFTPLAEHQATTPASFYSGPPVLHYYSDRSKILILQHEVESLPAFAPLLSKARSVSASHSNGTETNGDTNETQSQKVLDNVDVWVASDKLYLFSASANSGVSIPYPAISLHAIQSLPAPDTSELSSDAPAPSQGVYMQLVTSSEETDEEPDSISITIVPTASGPPEQTTGDSNPDPIATEDKPLQTPVTAMFNALSNCSNLHPDPVEPGDEEGDQYQSHLFQTGLAFPGASDGGLPPAMPGSGGWITAENMHEFFDEEGNWIGKDDDEEEQQDVEEGAEGENLGPGAGTVRPRQEEDGANGNGEAADGNEETKWQRTS</sequence>